<dbReference type="SUPFAM" id="SSF55874">
    <property type="entry name" value="ATPase domain of HSP90 chaperone/DNA topoisomerase II/histidine kinase"/>
    <property type="match status" value="1"/>
</dbReference>
<dbReference type="EMBL" id="BAABJV010000011">
    <property type="protein sequence ID" value="GAA4785853.1"/>
    <property type="molecule type" value="Genomic_DNA"/>
</dbReference>
<evidence type="ECO:0000256" key="8">
    <source>
        <dbReference type="ARBA" id="ARBA00023136"/>
    </source>
</evidence>
<dbReference type="SMART" id="SM00387">
    <property type="entry name" value="HATPase_c"/>
    <property type="match status" value="1"/>
</dbReference>
<feature type="transmembrane region" description="Helical" evidence="10">
    <location>
        <begin position="77"/>
        <end position="96"/>
    </location>
</feature>
<keyword evidence="8 10" id="KW-0472">Membrane</keyword>
<keyword evidence="7" id="KW-0902">Two-component regulatory system</keyword>
<feature type="region of interest" description="Disordered" evidence="9">
    <location>
        <begin position="1"/>
        <end position="35"/>
    </location>
</feature>
<keyword evidence="6 10" id="KW-1133">Transmembrane helix</keyword>
<evidence type="ECO:0000256" key="5">
    <source>
        <dbReference type="ARBA" id="ARBA00022777"/>
    </source>
</evidence>
<evidence type="ECO:0000256" key="4">
    <source>
        <dbReference type="ARBA" id="ARBA00022692"/>
    </source>
</evidence>
<feature type="transmembrane region" description="Helical" evidence="10">
    <location>
        <begin position="108"/>
        <end position="126"/>
    </location>
</feature>
<keyword evidence="12" id="KW-0547">Nucleotide-binding</keyword>
<dbReference type="Gene3D" id="3.30.565.10">
    <property type="entry name" value="Histidine kinase-like ATPase, C-terminal domain"/>
    <property type="match status" value="1"/>
</dbReference>
<evidence type="ECO:0000313" key="12">
    <source>
        <dbReference type="EMBL" id="GAA4785853.1"/>
    </source>
</evidence>
<name>A0ABP9ATW3_9ACTN</name>
<evidence type="ECO:0000256" key="6">
    <source>
        <dbReference type="ARBA" id="ARBA00022989"/>
    </source>
</evidence>
<keyword evidence="3" id="KW-0808">Transferase</keyword>
<evidence type="ECO:0000256" key="9">
    <source>
        <dbReference type="SAM" id="MobiDB-lite"/>
    </source>
</evidence>
<feature type="domain" description="Histidine kinase" evidence="11">
    <location>
        <begin position="339"/>
        <end position="425"/>
    </location>
</feature>
<comment type="caution">
    <text evidence="12">The sequence shown here is derived from an EMBL/GenBank/DDBJ whole genome shotgun (WGS) entry which is preliminary data.</text>
</comment>
<proteinExistence type="predicted"/>
<dbReference type="PROSITE" id="PS50109">
    <property type="entry name" value="HIS_KIN"/>
    <property type="match status" value="1"/>
</dbReference>
<evidence type="ECO:0000259" key="11">
    <source>
        <dbReference type="PROSITE" id="PS50109"/>
    </source>
</evidence>
<evidence type="ECO:0000256" key="10">
    <source>
        <dbReference type="SAM" id="Phobius"/>
    </source>
</evidence>
<dbReference type="CDD" id="cd16917">
    <property type="entry name" value="HATPase_UhpB-NarQ-NarX-like"/>
    <property type="match status" value="1"/>
</dbReference>
<dbReference type="PANTHER" id="PTHR24421">
    <property type="entry name" value="NITRATE/NITRITE SENSOR PROTEIN NARX-RELATED"/>
    <property type="match status" value="1"/>
</dbReference>
<comment type="subcellular location">
    <subcellularLocation>
        <location evidence="1">Cell membrane</location>
        <topology evidence="1">Multi-pass membrane protein</topology>
    </subcellularLocation>
</comment>
<feature type="transmembrane region" description="Helical" evidence="10">
    <location>
        <begin position="180"/>
        <end position="200"/>
    </location>
</feature>
<dbReference type="InterPro" id="IPR005467">
    <property type="entry name" value="His_kinase_dom"/>
</dbReference>
<reference evidence="13" key="1">
    <citation type="journal article" date="2019" name="Int. J. Syst. Evol. Microbiol.">
        <title>The Global Catalogue of Microorganisms (GCM) 10K type strain sequencing project: providing services to taxonomists for standard genome sequencing and annotation.</title>
        <authorList>
            <consortium name="The Broad Institute Genomics Platform"/>
            <consortium name="The Broad Institute Genome Sequencing Center for Infectious Disease"/>
            <person name="Wu L."/>
            <person name="Ma J."/>
        </authorList>
    </citation>
    <scope>NUCLEOTIDE SEQUENCE [LARGE SCALE GENOMIC DNA]</scope>
    <source>
        <strain evidence="13">JCM 18324</strain>
    </source>
</reference>
<protein>
    <submittedName>
        <fullName evidence="12">ATP-binding protein</fullName>
    </submittedName>
</protein>
<feature type="transmembrane region" description="Helical" evidence="10">
    <location>
        <begin position="52"/>
        <end position="71"/>
    </location>
</feature>
<keyword evidence="12" id="KW-0067">ATP-binding</keyword>
<evidence type="ECO:0000256" key="7">
    <source>
        <dbReference type="ARBA" id="ARBA00023012"/>
    </source>
</evidence>
<evidence type="ECO:0000256" key="2">
    <source>
        <dbReference type="ARBA" id="ARBA00022475"/>
    </source>
</evidence>
<dbReference type="PANTHER" id="PTHR24421:SF37">
    <property type="entry name" value="SENSOR HISTIDINE KINASE NARS"/>
    <property type="match status" value="1"/>
</dbReference>
<keyword evidence="5" id="KW-0418">Kinase</keyword>
<dbReference type="InterPro" id="IPR050482">
    <property type="entry name" value="Sensor_HK_TwoCompSys"/>
</dbReference>
<feature type="transmembrane region" description="Helical" evidence="10">
    <location>
        <begin position="156"/>
        <end position="174"/>
    </location>
</feature>
<dbReference type="GO" id="GO:0005524">
    <property type="term" value="F:ATP binding"/>
    <property type="evidence" value="ECO:0007669"/>
    <property type="project" value="UniProtKB-KW"/>
</dbReference>
<organism evidence="12 13">
    <name type="scientific">Streptomyces sanyensis</name>
    <dbReference type="NCBI Taxonomy" id="568869"/>
    <lineage>
        <taxon>Bacteria</taxon>
        <taxon>Bacillati</taxon>
        <taxon>Actinomycetota</taxon>
        <taxon>Actinomycetes</taxon>
        <taxon>Kitasatosporales</taxon>
        <taxon>Streptomycetaceae</taxon>
        <taxon>Streptomyces</taxon>
    </lineage>
</organism>
<dbReference type="Proteomes" id="UP001501147">
    <property type="component" value="Unassembled WGS sequence"/>
</dbReference>
<keyword evidence="4 10" id="KW-0812">Transmembrane</keyword>
<evidence type="ECO:0000256" key="1">
    <source>
        <dbReference type="ARBA" id="ARBA00004651"/>
    </source>
</evidence>
<dbReference type="Pfam" id="PF02518">
    <property type="entry name" value="HATPase_c"/>
    <property type="match status" value="1"/>
</dbReference>
<feature type="compositionally biased region" description="Basic and acidic residues" evidence="9">
    <location>
        <begin position="9"/>
        <end position="18"/>
    </location>
</feature>
<sequence>MAFSSEPRPPADRRERFTPEGTQAPPVHDTESSPARTVSAAQDIKAVRSQTLVRLLIVALLIAQLALFPPLENENACRALVAGYALWAALLVWEAWRGRRSLPRSWKLLLVDLVVLGTLLAVAGGFDTPSAIRPLVDDAFFLIPVLAAFQPSPRVTAWMTVASGLAYLLAVQGAGTDEGWGRTALLLLSLLLLGGICTVLTRVQQSRVRSVGALLERNRELLGQAMSAEERERRSLAEALHDEALQDVLAARQDVDEARGSDRPEALERADRTLKEAARRMRSIVGELHPVVLQRTGLSEAVRRLADSAAQRGGFTVRVTGPPVPSFPWESVVYAAARELLENVVKHAEASHVEVRWEAREGLLRLLVIDDGRGLPAQALDESVRSGHIGLASLQVRIETAGGRLVLEPLLPNGTTATVELPFAGPDTPSGGG</sequence>
<dbReference type="InterPro" id="IPR036890">
    <property type="entry name" value="HATPase_C_sf"/>
</dbReference>
<keyword evidence="13" id="KW-1185">Reference proteome</keyword>
<gene>
    <name evidence="12" type="ORF">GCM10023329_40690</name>
</gene>
<evidence type="ECO:0000313" key="13">
    <source>
        <dbReference type="Proteomes" id="UP001501147"/>
    </source>
</evidence>
<evidence type="ECO:0000256" key="3">
    <source>
        <dbReference type="ARBA" id="ARBA00022679"/>
    </source>
</evidence>
<accession>A0ABP9ATW3</accession>
<dbReference type="InterPro" id="IPR003594">
    <property type="entry name" value="HATPase_dom"/>
</dbReference>
<keyword evidence="2" id="KW-1003">Cell membrane</keyword>